<keyword evidence="8" id="KW-1185">Reference proteome</keyword>
<protein>
    <recommendedName>
        <fullName evidence="9">MFS transporter</fullName>
    </recommendedName>
</protein>
<feature type="transmembrane region" description="Helical" evidence="6">
    <location>
        <begin position="312"/>
        <end position="335"/>
    </location>
</feature>
<proteinExistence type="predicted"/>
<reference evidence="7 8" key="1">
    <citation type="submission" date="2018-07" db="EMBL/GenBank/DDBJ databases">
        <title>Genome sequence of Nitratireductor thuwali#1536.</title>
        <authorList>
            <person name="Michoud G."/>
            <person name="Merlino G."/>
            <person name="Sefrji F.O."/>
            <person name="Daffonchio D."/>
        </authorList>
    </citation>
    <scope>NUCLEOTIDE SEQUENCE [LARGE SCALE GENOMIC DNA]</scope>
    <source>
        <strain evidence="8">Nit1536</strain>
    </source>
</reference>
<keyword evidence="3 6" id="KW-0812">Transmembrane</keyword>
<evidence type="ECO:0000256" key="2">
    <source>
        <dbReference type="ARBA" id="ARBA00022475"/>
    </source>
</evidence>
<organism evidence="7 8">
    <name type="scientific">Nitratireductor thuwali</name>
    <dbReference type="NCBI Taxonomy" id="2267699"/>
    <lineage>
        <taxon>Bacteria</taxon>
        <taxon>Pseudomonadati</taxon>
        <taxon>Pseudomonadota</taxon>
        <taxon>Alphaproteobacteria</taxon>
        <taxon>Hyphomicrobiales</taxon>
        <taxon>Phyllobacteriaceae</taxon>
        <taxon>Nitratireductor</taxon>
    </lineage>
</organism>
<dbReference type="CDD" id="cd17473">
    <property type="entry name" value="MFS_arabinose_efflux_permease_like"/>
    <property type="match status" value="1"/>
</dbReference>
<keyword evidence="2" id="KW-1003">Cell membrane</keyword>
<feature type="transmembrane region" description="Helical" evidence="6">
    <location>
        <begin position="144"/>
        <end position="167"/>
    </location>
</feature>
<dbReference type="RefSeq" id="WP_338531746.1">
    <property type="nucleotide sequence ID" value="NZ_CP030941.1"/>
</dbReference>
<dbReference type="PROSITE" id="PS00216">
    <property type="entry name" value="SUGAR_TRANSPORT_1"/>
    <property type="match status" value="1"/>
</dbReference>
<keyword evidence="5 6" id="KW-0472">Membrane</keyword>
<evidence type="ECO:0000313" key="7">
    <source>
        <dbReference type="EMBL" id="UUP19606.1"/>
    </source>
</evidence>
<gene>
    <name evidence="7" type="ORF">NTH_04111</name>
</gene>
<comment type="subcellular location">
    <subcellularLocation>
        <location evidence="1">Cell membrane</location>
        <topology evidence="1">Multi-pass membrane protein</topology>
    </subcellularLocation>
</comment>
<accession>A0ABY5MQL5</accession>
<dbReference type="Pfam" id="PF07690">
    <property type="entry name" value="MFS_1"/>
    <property type="match status" value="1"/>
</dbReference>
<dbReference type="InterPro" id="IPR005829">
    <property type="entry name" value="Sugar_transporter_CS"/>
</dbReference>
<feature type="transmembrane region" description="Helical" evidence="6">
    <location>
        <begin position="110"/>
        <end position="132"/>
    </location>
</feature>
<dbReference type="InterPro" id="IPR050189">
    <property type="entry name" value="MFS_Efflux_Transporters"/>
</dbReference>
<feature type="transmembrane region" description="Helical" evidence="6">
    <location>
        <begin position="373"/>
        <end position="394"/>
    </location>
</feature>
<dbReference type="InterPro" id="IPR036259">
    <property type="entry name" value="MFS_trans_sf"/>
</dbReference>
<evidence type="ECO:0000256" key="6">
    <source>
        <dbReference type="SAM" id="Phobius"/>
    </source>
</evidence>
<evidence type="ECO:0000256" key="1">
    <source>
        <dbReference type="ARBA" id="ARBA00004651"/>
    </source>
</evidence>
<evidence type="ECO:0000256" key="4">
    <source>
        <dbReference type="ARBA" id="ARBA00022989"/>
    </source>
</evidence>
<feature type="transmembrane region" description="Helical" evidence="6">
    <location>
        <begin position="57"/>
        <end position="78"/>
    </location>
</feature>
<evidence type="ECO:0000313" key="8">
    <source>
        <dbReference type="Proteomes" id="UP001342418"/>
    </source>
</evidence>
<keyword evidence="4 6" id="KW-1133">Transmembrane helix</keyword>
<dbReference type="InterPro" id="IPR011701">
    <property type="entry name" value="MFS"/>
</dbReference>
<dbReference type="Gene3D" id="1.20.1250.20">
    <property type="entry name" value="MFS general substrate transporter like domains"/>
    <property type="match status" value="1"/>
</dbReference>
<evidence type="ECO:0008006" key="9">
    <source>
        <dbReference type="Google" id="ProtNLM"/>
    </source>
</evidence>
<sequence>MSSEMAMDRGAALRDPRALALLFAASLTTMANATISPALAGLSELFAGHPNARFMTTLLVPAPSLAVIFCAPLAGMAVDRFGRRWLLLIGILLFAVTGSAGLYLPDLTLILMSRLALGLAVAMIMTSQTALIGDYYEGSALKRLAGLQVSARNFGGFAFITLAGWLAVTSPRLPFAVYLLPVLLLPLVWMAVAEPPRRRRAATSGQSLASVGEKWFGPVMALAILQMGTTALFFIMPTQVPFLLDSRGYDSASGTGIVLGGLTLAGGLAALAYHRASDRIGEVGVFAIGYALMALGFGGIAISSAFGATLAGAVSIGSGFALVMPNFVSLALAIAPAERRGVIGGILTTSVFVGQVVSPFATTPMINAVGYAGTYTAAAGLVLCLATASSAAAVRRRLKGRVPQA</sequence>
<dbReference type="PANTHER" id="PTHR43124">
    <property type="entry name" value="PURINE EFFLUX PUMP PBUE"/>
    <property type="match status" value="1"/>
</dbReference>
<evidence type="ECO:0000256" key="3">
    <source>
        <dbReference type="ARBA" id="ARBA00022692"/>
    </source>
</evidence>
<feature type="transmembrane region" description="Helical" evidence="6">
    <location>
        <begin position="173"/>
        <end position="194"/>
    </location>
</feature>
<feature type="transmembrane region" description="Helical" evidence="6">
    <location>
        <begin position="85"/>
        <end position="104"/>
    </location>
</feature>
<feature type="transmembrane region" description="Helical" evidence="6">
    <location>
        <begin position="285"/>
        <end position="306"/>
    </location>
</feature>
<dbReference type="Proteomes" id="UP001342418">
    <property type="component" value="Chromosome"/>
</dbReference>
<name>A0ABY5MQL5_9HYPH</name>
<dbReference type="PANTHER" id="PTHR43124:SF3">
    <property type="entry name" value="CHLORAMPHENICOL EFFLUX PUMP RV0191"/>
    <property type="match status" value="1"/>
</dbReference>
<feature type="transmembrane region" description="Helical" evidence="6">
    <location>
        <begin position="342"/>
        <end position="361"/>
    </location>
</feature>
<feature type="transmembrane region" description="Helical" evidence="6">
    <location>
        <begin position="256"/>
        <end position="273"/>
    </location>
</feature>
<evidence type="ECO:0000256" key="5">
    <source>
        <dbReference type="ARBA" id="ARBA00023136"/>
    </source>
</evidence>
<feature type="transmembrane region" description="Helical" evidence="6">
    <location>
        <begin position="215"/>
        <end position="236"/>
    </location>
</feature>
<dbReference type="EMBL" id="CP030941">
    <property type="protein sequence ID" value="UUP19606.1"/>
    <property type="molecule type" value="Genomic_DNA"/>
</dbReference>
<dbReference type="SUPFAM" id="SSF103473">
    <property type="entry name" value="MFS general substrate transporter"/>
    <property type="match status" value="1"/>
</dbReference>